<name>A0A654KFP1_TAYEM</name>
<gene>
    <name evidence="1" type="ordered locus">TEQUI_0300</name>
</gene>
<protein>
    <submittedName>
        <fullName evidence="1">Uncharacterized protein</fullName>
    </submittedName>
</protein>
<dbReference type="EMBL" id="CP002456">
    <property type="protein sequence ID" value="ADU91247.1"/>
    <property type="molecule type" value="Genomic_DNA"/>
</dbReference>
<sequence>MIPSRKKRSQRVYGFRNAGDKTLRQENLVLAHAMRNINVESDIYQLVTEDFIEKCRVVQLIDEELVILAPNNAIHSKLKQVTPSIVRGLRAKGYRINRVVGKVSKSG</sequence>
<dbReference type="KEGG" id="teq:TEQUI_0300"/>
<dbReference type="InterPro" id="IPR007922">
    <property type="entry name" value="DciA-like"/>
</dbReference>
<reference evidence="1 2" key="1">
    <citation type="journal article" date="2011" name="J. Bacteriol.">
        <title>Genome sequence of Taylorella equigenitalis MCE9, the causative agent of contagious equine metritis.</title>
        <authorList>
            <person name="Hebert L."/>
            <person name="Moumen B."/>
            <person name="Duquesne F."/>
            <person name="Breuil M.F."/>
            <person name="Laugier C."/>
            <person name="Batto J.M."/>
            <person name="Renault P."/>
            <person name="Petry S."/>
        </authorList>
    </citation>
    <scope>NUCLEOTIDE SEQUENCE [LARGE SCALE GENOMIC DNA]</scope>
    <source>
        <strain evidence="1 2">MCE9</strain>
    </source>
</reference>
<evidence type="ECO:0000313" key="1">
    <source>
        <dbReference type="EMBL" id="ADU91247.1"/>
    </source>
</evidence>
<proteinExistence type="predicted"/>
<evidence type="ECO:0000313" key="2">
    <source>
        <dbReference type="Proteomes" id="UP000007472"/>
    </source>
</evidence>
<dbReference type="Pfam" id="PF05258">
    <property type="entry name" value="DciA"/>
    <property type="match status" value="1"/>
</dbReference>
<dbReference type="AlphaFoldDB" id="A0A654KFP1"/>
<dbReference type="Proteomes" id="UP000007472">
    <property type="component" value="Chromosome"/>
</dbReference>
<organism evidence="1 2">
    <name type="scientific">Taylorella equigenitalis (strain MCE9)</name>
    <dbReference type="NCBI Taxonomy" id="937774"/>
    <lineage>
        <taxon>Bacteria</taxon>
        <taxon>Pseudomonadati</taxon>
        <taxon>Pseudomonadota</taxon>
        <taxon>Betaproteobacteria</taxon>
        <taxon>Burkholderiales</taxon>
        <taxon>Alcaligenaceae</taxon>
        <taxon>Taylorella</taxon>
    </lineage>
</organism>
<accession>A0A654KFP1</accession>